<keyword evidence="13" id="KW-1185">Reference proteome</keyword>
<dbReference type="PANTHER" id="PTHR33695:SF1">
    <property type="entry name" value="LIPOPROTEIN SIGNAL PEPTIDASE"/>
    <property type="match status" value="1"/>
</dbReference>
<comment type="subcellular location">
    <subcellularLocation>
        <location evidence="9">Cell membrane</location>
        <topology evidence="9">Multi-pass membrane protein</topology>
    </subcellularLocation>
</comment>
<evidence type="ECO:0000256" key="2">
    <source>
        <dbReference type="ARBA" id="ARBA00022475"/>
    </source>
</evidence>
<dbReference type="Proteomes" id="UP000602745">
    <property type="component" value="Unassembled WGS sequence"/>
</dbReference>
<gene>
    <name evidence="9 12" type="primary">lspA</name>
    <name evidence="12" type="ORF">GCM10007276_09610</name>
</gene>
<comment type="pathway">
    <text evidence="9">Protein modification; lipoprotein biosynthesis (signal peptide cleavage).</text>
</comment>
<keyword evidence="6 9" id="KW-0378">Hydrolase</keyword>
<keyword evidence="5 9" id="KW-0064">Aspartyl protease</keyword>
<evidence type="ECO:0000256" key="8">
    <source>
        <dbReference type="ARBA" id="ARBA00023136"/>
    </source>
</evidence>
<dbReference type="UniPathway" id="UPA00665"/>
<keyword evidence="8 9" id="KW-0472">Membrane</keyword>
<dbReference type="EMBL" id="BMCP01000001">
    <property type="protein sequence ID" value="GGE34311.1"/>
    <property type="molecule type" value="Genomic_DNA"/>
</dbReference>
<evidence type="ECO:0000256" key="3">
    <source>
        <dbReference type="ARBA" id="ARBA00022670"/>
    </source>
</evidence>
<proteinExistence type="inferred from homology"/>
<evidence type="ECO:0000256" key="10">
    <source>
        <dbReference type="RuleBase" id="RU000594"/>
    </source>
</evidence>
<sequence length="171" mass="18624">MTATRLGVIITLITLVLDQASKLWVLFSFDLPLKGRVAIAPFVDFVMVWNRGISYGLMQQDGDLGRWLLIIVTVIAVVFLANWLRKEDGRINAAGLGLIIGGAVGNGIDRVVYGAVADFVLLHAGNFEWYVFNIADAAIVVGVVFLLYGALKIGRDDERSRAEEPGTNTTT</sequence>
<feature type="active site" evidence="9">
    <location>
        <position position="136"/>
    </location>
</feature>
<dbReference type="PANTHER" id="PTHR33695">
    <property type="entry name" value="LIPOPROTEIN SIGNAL PEPTIDASE"/>
    <property type="match status" value="1"/>
</dbReference>
<dbReference type="InterPro" id="IPR001872">
    <property type="entry name" value="Peptidase_A8"/>
</dbReference>
<feature type="transmembrane region" description="Helical" evidence="9">
    <location>
        <begin position="64"/>
        <end position="84"/>
    </location>
</feature>
<dbReference type="GO" id="GO:0006508">
    <property type="term" value="P:proteolysis"/>
    <property type="evidence" value="ECO:0007669"/>
    <property type="project" value="UniProtKB-KW"/>
</dbReference>
<keyword evidence="7 9" id="KW-1133">Transmembrane helix</keyword>
<keyword evidence="12" id="KW-0449">Lipoprotein</keyword>
<evidence type="ECO:0000256" key="1">
    <source>
        <dbReference type="ARBA" id="ARBA00006139"/>
    </source>
</evidence>
<evidence type="ECO:0000313" key="13">
    <source>
        <dbReference type="Proteomes" id="UP000602745"/>
    </source>
</evidence>
<reference evidence="12" key="2">
    <citation type="submission" date="2020-09" db="EMBL/GenBank/DDBJ databases">
        <authorList>
            <person name="Sun Q."/>
            <person name="Sedlacek I."/>
        </authorList>
    </citation>
    <scope>NUCLEOTIDE SEQUENCE</scope>
    <source>
        <strain evidence="12">CCM 7684</strain>
    </source>
</reference>
<dbReference type="PROSITE" id="PS00855">
    <property type="entry name" value="SPASE_II"/>
    <property type="match status" value="1"/>
</dbReference>
<reference evidence="12" key="1">
    <citation type="journal article" date="2014" name="Int. J. Syst. Evol. Microbiol.">
        <title>Complete genome sequence of Corynebacterium casei LMG S-19264T (=DSM 44701T), isolated from a smear-ripened cheese.</title>
        <authorList>
            <consortium name="US DOE Joint Genome Institute (JGI-PGF)"/>
            <person name="Walter F."/>
            <person name="Albersmeier A."/>
            <person name="Kalinowski J."/>
            <person name="Ruckert C."/>
        </authorList>
    </citation>
    <scope>NUCLEOTIDE SEQUENCE</scope>
    <source>
        <strain evidence="12">CCM 7684</strain>
    </source>
</reference>
<dbReference type="GO" id="GO:0004190">
    <property type="term" value="F:aspartic-type endopeptidase activity"/>
    <property type="evidence" value="ECO:0007669"/>
    <property type="project" value="UniProtKB-UniRule"/>
</dbReference>
<name>A0A8J2YG81_9RHOB</name>
<evidence type="ECO:0000256" key="9">
    <source>
        <dbReference type="HAMAP-Rule" id="MF_00161"/>
    </source>
</evidence>
<keyword evidence="4 9" id="KW-0812">Transmembrane</keyword>
<comment type="function">
    <text evidence="9 10">This protein specifically catalyzes the removal of signal peptides from prolipoproteins.</text>
</comment>
<comment type="caution">
    <text evidence="12">The sequence shown here is derived from an EMBL/GenBank/DDBJ whole genome shotgun (WGS) entry which is preliminary data.</text>
</comment>
<evidence type="ECO:0000256" key="7">
    <source>
        <dbReference type="ARBA" id="ARBA00022989"/>
    </source>
</evidence>
<evidence type="ECO:0000256" key="11">
    <source>
        <dbReference type="RuleBase" id="RU004181"/>
    </source>
</evidence>
<dbReference type="GO" id="GO:0005886">
    <property type="term" value="C:plasma membrane"/>
    <property type="evidence" value="ECO:0007669"/>
    <property type="project" value="UniProtKB-SubCell"/>
</dbReference>
<dbReference type="RefSeq" id="WP_188408534.1">
    <property type="nucleotide sequence ID" value="NZ_BMCP01000001.1"/>
</dbReference>
<feature type="transmembrane region" description="Helical" evidence="9">
    <location>
        <begin position="129"/>
        <end position="151"/>
    </location>
</feature>
<feature type="active site" evidence="9">
    <location>
        <position position="118"/>
    </location>
</feature>
<dbReference type="AlphaFoldDB" id="A0A8J2YG81"/>
<comment type="caution">
    <text evidence="9">Lacks conserved residue(s) required for the propagation of feature annotation.</text>
</comment>
<protein>
    <recommendedName>
        <fullName evidence="9">Lipoprotein signal peptidase</fullName>
        <ecNumber evidence="9">3.4.23.36</ecNumber>
    </recommendedName>
    <alternativeName>
        <fullName evidence="9">Prolipoprotein signal peptidase</fullName>
    </alternativeName>
    <alternativeName>
        <fullName evidence="9">Signal peptidase II</fullName>
        <shortName evidence="9">SPase II</shortName>
    </alternativeName>
</protein>
<evidence type="ECO:0000256" key="6">
    <source>
        <dbReference type="ARBA" id="ARBA00022801"/>
    </source>
</evidence>
<accession>A0A8J2YG81</accession>
<keyword evidence="3 9" id="KW-0645">Protease</keyword>
<organism evidence="12 13">
    <name type="scientific">Agaricicola taiwanensis</name>
    <dbReference type="NCBI Taxonomy" id="591372"/>
    <lineage>
        <taxon>Bacteria</taxon>
        <taxon>Pseudomonadati</taxon>
        <taxon>Pseudomonadota</taxon>
        <taxon>Alphaproteobacteria</taxon>
        <taxon>Rhodobacterales</taxon>
        <taxon>Paracoccaceae</taxon>
        <taxon>Agaricicola</taxon>
    </lineage>
</organism>
<dbReference type="PRINTS" id="PR00781">
    <property type="entry name" value="LIPOSIGPTASE"/>
</dbReference>
<comment type="similarity">
    <text evidence="1 9 11">Belongs to the peptidase A8 family.</text>
</comment>
<dbReference type="Pfam" id="PF01252">
    <property type="entry name" value="Peptidase_A8"/>
    <property type="match status" value="1"/>
</dbReference>
<evidence type="ECO:0000256" key="4">
    <source>
        <dbReference type="ARBA" id="ARBA00022692"/>
    </source>
</evidence>
<feature type="transmembrane region" description="Helical" evidence="9">
    <location>
        <begin position="91"/>
        <end position="109"/>
    </location>
</feature>
<evidence type="ECO:0000313" key="12">
    <source>
        <dbReference type="EMBL" id="GGE34311.1"/>
    </source>
</evidence>
<evidence type="ECO:0000256" key="5">
    <source>
        <dbReference type="ARBA" id="ARBA00022750"/>
    </source>
</evidence>
<comment type="catalytic activity">
    <reaction evidence="9 10">
        <text>Release of signal peptides from bacterial membrane prolipoproteins. Hydrolyzes -Xaa-Yaa-Zaa-|-(S,diacylglyceryl)Cys-, in which Xaa is hydrophobic (preferably Leu), and Yaa (Ala or Ser) and Zaa (Gly or Ala) have small, neutral side chains.</text>
        <dbReference type="EC" id="3.4.23.36"/>
    </reaction>
</comment>
<dbReference type="NCBIfam" id="TIGR00077">
    <property type="entry name" value="lspA"/>
    <property type="match status" value="1"/>
</dbReference>
<keyword evidence="2 9" id="KW-1003">Cell membrane</keyword>
<dbReference type="EC" id="3.4.23.36" evidence="9"/>
<dbReference type="HAMAP" id="MF_00161">
    <property type="entry name" value="LspA"/>
    <property type="match status" value="1"/>
</dbReference>